<reference evidence="2 3" key="1">
    <citation type="journal article" date="2019" name="Microbiol. Resour. Announc.">
        <title>Complete Genome Sequence of Halomonas sulfidaeris Strain Esulfide1 Isolated from a Metal Sulfide Rock at a Depth of 2,200 Meters, Obtained Using Nanopore Sequencing.</title>
        <authorList>
            <person name="Saito M."/>
            <person name="Nishigata A."/>
            <person name="Galipon J."/>
            <person name="Arakawa K."/>
        </authorList>
    </citation>
    <scope>NUCLEOTIDE SEQUENCE [LARGE SCALE GENOMIC DNA]</scope>
    <source>
        <strain evidence="2 3">ATCC BAA-803</strain>
    </source>
</reference>
<evidence type="ECO:0000313" key="2">
    <source>
        <dbReference type="EMBL" id="BBI59550.1"/>
    </source>
</evidence>
<dbReference type="Proteomes" id="UP000320231">
    <property type="component" value="Chromosome"/>
</dbReference>
<feature type="domain" description="Isocitrate dehydrogenase kinase/phosphatase (AceK) regulatory" evidence="1">
    <location>
        <begin position="10"/>
        <end position="50"/>
    </location>
</feature>
<dbReference type="KEGG" id="hsr:HSBAA_08560"/>
<sequence length="54" mass="6352">MKHSPAYRLATTILHGFDEYRARFKEITADASRRFHEAAWRETQQASAERDQSL</sequence>
<dbReference type="Pfam" id="PF20423">
    <property type="entry name" value="AceK_regulatory"/>
    <property type="match status" value="1"/>
</dbReference>
<protein>
    <recommendedName>
        <fullName evidence="1">Isocitrate dehydrogenase kinase/phosphatase (AceK) regulatory domain-containing protein</fullName>
    </recommendedName>
</protein>
<dbReference type="InterPro" id="IPR046854">
    <property type="entry name" value="AceK_regulatory"/>
</dbReference>
<accession>A0A455U0S4</accession>
<dbReference type="EMBL" id="AP019514">
    <property type="protein sequence ID" value="BBI59550.1"/>
    <property type="molecule type" value="Genomic_DNA"/>
</dbReference>
<evidence type="ECO:0000259" key="1">
    <source>
        <dbReference type="Pfam" id="PF20423"/>
    </source>
</evidence>
<evidence type="ECO:0000313" key="3">
    <source>
        <dbReference type="Proteomes" id="UP000320231"/>
    </source>
</evidence>
<proteinExistence type="predicted"/>
<name>A0A455U0S4_9GAMM</name>
<gene>
    <name evidence="2" type="ORF">HSBAA_08560</name>
</gene>
<dbReference type="AlphaFoldDB" id="A0A455U0S4"/>
<organism evidence="2 3">
    <name type="scientific">Vreelandella sulfidaeris</name>
    <dbReference type="NCBI Taxonomy" id="115553"/>
    <lineage>
        <taxon>Bacteria</taxon>
        <taxon>Pseudomonadati</taxon>
        <taxon>Pseudomonadota</taxon>
        <taxon>Gammaproteobacteria</taxon>
        <taxon>Oceanospirillales</taxon>
        <taxon>Halomonadaceae</taxon>
        <taxon>Vreelandella</taxon>
    </lineage>
</organism>